<name>A0A4S8KBJ7_MUSBA</name>
<sequence length="215" mass="23969">MDVIILLLRSSAFSPFVSSPFRYSPIYISRLFQSSPSSSALIPVNSQSWRLSGTKEMARYDEAPTWPDPMNLSSSLIHEPKGGHQCRENEIFSVNLESRGLQVPCPCHGISTTLLPRITSSILHRWHVPSLPTHAINGGSPALLSQPKGEEKERERDRRTQKWEEVSRLPGLLPASSSGRSAETKKLMASRSTRRGRYGRATRTEAAGLASRTWM</sequence>
<keyword evidence="3" id="KW-1185">Reference proteome</keyword>
<dbReference type="AlphaFoldDB" id="A0A4S8KBJ7"/>
<comment type="caution">
    <text evidence="2">The sequence shown here is derived from an EMBL/GenBank/DDBJ whole genome shotgun (WGS) entry which is preliminary data.</text>
</comment>
<gene>
    <name evidence="2" type="ORF">C4D60_Mb04t12700</name>
</gene>
<feature type="region of interest" description="Disordered" evidence="1">
    <location>
        <begin position="134"/>
        <end position="215"/>
    </location>
</feature>
<protein>
    <submittedName>
        <fullName evidence="2">Uncharacterized protein</fullName>
    </submittedName>
</protein>
<evidence type="ECO:0000256" key="1">
    <source>
        <dbReference type="SAM" id="MobiDB-lite"/>
    </source>
</evidence>
<accession>A0A4S8KBJ7</accession>
<evidence type="ECO:0000313" key="2">
    <source>
        <dbReference type="EMBL" id="THU72491.1"/>
    </source>
</evidence>
<feature type="compositionally biased region" description="Basic and acidic residues" evidence="1">
    <location>
        <begin position="148"/>
        <end position="167"/>
    </location>
</feature>
<dbReference type="Proteomes" id="UP000317650">
    <property type="component" value="Chromosome 4"/>
</dbReference>
<dbReference type="EMBL" id="PYDT01000001">
    <property type="protein sequence ID" value="THU72491.1"/>
    <property type="molecule type" value="Genomic_DNA"/>
</dbReference>
<reference evidence="2 3" key="1">
    <citation type="journal article" date="2019" name="Nat. Plants">
        <title>Genome sequencing of Musa balbisiana reveals subgenome evolution and function divergence in polyploid bananas.</title>
        <authorList>
            <person name="Yao X."/>
        </authorList>
    </citation>
    <scope>NUCLEOTIDE SEQUENCE [LARGE SCALE GENOMIC DNA]</scope>
    <source>
        <strain evidence="3">cv. DH-PKW</strain>
        <tissue evidence="2">Leaves</tissue>
    </source>
</reference>
<organism evidence="2 3">
    <name type="scientific">Musa balbisiana</name>
    <name type="common">Banana</name>
    <dbReference type="NCBI Taxonomy" id="52838"/>
    <lineage>
        <taxon>Eukaryota</taxon>
        <taxon>Viridiplantae</taxon>
        <taxon>Streptophyta</taxon>
        <taxon>Embryophyta</taxon>
        <taxon>Tracheophyta</taxon>
        <taxon>Spermatophyta</taxon>
        <taxon>Magnoliopsida</taxon>
        <taxon>Liliopsida</taxon>
        <taxon>Zingiberales</taxon>
        <taxon>Musaceae</taxon>
        <taxon>Musa</taxon>
    </lineage>
</organism>
<evidence type="ECO:0000313" key="3">
    <source>
        <dbReference type="Proteomes" id="UP000317650"/>
    </source>
</evidence>
<proteinExistence type="predicted"/>